<proteinExistence type="predicted"/>
<keyword evidence="1" id="KW-1133">Transmembrane helix</keyword>
<dbReference type="Proteomes" id="UP001157418">
    <property type="component" value="Unassembled WGS sequence"/>
</dbReference>
<protein>
    <recommendedName>
        <fullName evidence="2">Alpha 1,4-glycosyltransferase domain-containing protein</fullName>
    </recommendedName>
</protein>
<evidence type="ECO:0000259" key="2">
    <source>
        <dbReference type="Pfam" id="PF04572"/>
    </source>
</evidence>
<feature type="transmembrane region" description="Helical" evidence="1">
    <location>
        <begin position="126"/>
        <end position="146"/>
    </location>
</feature>
<evidence type="ECO:0000256" key="1">
    <source>
        <dbReference type="SAM" id="Phobius"/>
    </source>
</evidence>
<dbReference type="EMBL" id="CAKMRJ010000002">
    <property type="protein sequence ID" value="CAH1415807.1"/>
    <property type="molecule type" value="Genomic_DNA"/>
</dbReference>
<keyword evidence="4" id="KW-1185">Reference proteome</keyword>
<evidence type="ECO:0000313" key="4">
    <source>
        <dbReference type="Proteomes" id="UP001157418"/>
    </source>
</evidence>
<keyword evidence="1" id="KW-0812">Transmembrane</keyword>
<dbReference type="Pfam" id="PF04572">
    <property type="entry name" value="Gb3_synth"/>
    <property type="match status" value="1"/>
</dbReference>
<dbReference type="Pfam" id="PF04488">
    <property type="entry name" value="Gly_transf_sug"/>
    <property type="match status" value="1"/>
</dbReference>
<accession>A0AAU9LN86</accession>
<feature type="domain" description="Alpha 1,4-glycosyltransferase" evidence="2">
    <location>
        <begin position="469"/>
        <end position="593"/>
    </location>
</feature>
<sequence length="603" mass="67809">MGISLRWRSNGWRRGLPRPNNSVISNPSHHQSSWLSHVGNAAAATSSVGDNGKGWRRSLEGIRTMNDGSIARNFISPTLGVQETLPPSPKHRHAHLLSSSSSPLEIPHIMRQTSMELNTKNKKRSLFAFISLVFLFLLSFNGASIFSVKIPSLDRTAHSPPKLGRYSRNLISVSSSSSSSPLMHAVKEETPSEISIPHLTLQANSEETGVTGTGDPINFVSVPFFKHPVQQRREKMAIGKQENLNPHVIPNTHLPHSRKSHSFTIESEDSSSTRNKKLLKMLTAFGSSRGRRGIDFPARVKEFFMKKNDGGSCKVRFFMTWIAPVNAFNERTFHSIESIFKTNPNGCLLIVSNSLDSIKGNRILKPFSEKGFRVTAISPDFDYLFKSTMAESWFSKLIRGHVHSGDVPLGQNISNLLRLCLLYKYGGVYLDTDVIVLKSFSKLKNSIGAQTVDQNSKNWSRLNNAVMVFDKMHPLLYKFIEEFALTFNGNKWGHNGPYLVSRVVSRLHGRPGYNFTVLPPMAFYPVNWDKVRILFREGKNEADARFLRGKLEQIRDQSYTVHLWNKQSRGLRMEDGSILKKILSDHCVFCNSSASDYIVSTMG</sequence>
<evidence type="ECO:0000313" key="3">
    <source>
        <dbReference type="EMBL" id="CAH1415807.1"/>
    </source>
</evidence>
<dbReference type="Gene3D" id="3.90.550.20">
    <property type="match status" value="1"/>
</dbReference>
<dbReference type="AlphaFoldDB" id="A0AAU9LN86"/>
<organism evidence="3 4">
    <name type="scientific">Lactuca virosa</name>
    <dbReference type="NCBI Taxonomy" id="75947"/>
    <lineage>
        <taxon>Eukaryota</taxon>
        <taxon>Viridiplantae</taxon>
        <taxon>Streptophyta</taxon>
        <taxon>Embryophyta</taxon>
        <taxon>Tracheophyta</taxon>
        <taxon>Spermatophyta</taxon>
        <taxon>Magnoliopsida</taxon>
        <taxon>eudicotyledons</taxon>
        <taxon>Gunneridae</taxon>
        <taxon>Pentapetalae</taxon>
        <taxon>asterids</taxon>
        <taxon>campanulids</taxon>
        <taxon>Asterales</taxon>
        <taxon>Asteraceae</taxon>
        <taxon>Cichorioideae</taxon>
        <taxon>Cichorieae</taxon>
        <taxon>Lactucinae</taxon>
        <taxon>Lactuca</taxon>
    </lineage>
</organism>
<dbReference type="SUPFAM" id="SSF53448">
    <property type="entry name" value="Nucleotide-diphospho-sugar transferases"/>
    <property type="match status" value="1"/>
</dbReference>
<keyword evidence="1" id="KW-0472">Membrane</keyword>
<dbReference type="PANTHER" id="PTHR46781:SF5">
    <property type="entry name" value="ALPHA 1,4-GLYCOSYLTRANSFERASE FAMILY PROTEIN"/>
    <property type="match status" value="1"/>
</dbReference>
<gene>
    <name evidence="3" type="ORF">LVIROSA_LOCUS3626</name>
</gene>
<dbReference type="PANTHER" id="PTHR46781">
    <property type="entry name" value="ALPHA 1,4-GLYCOSYLTRANSFERASE FAMILY PROTEIN"/>
    <property type="match status" value="1"/>
</dbReference>
<dbReference type="InterPro" id="IPR044789">
    <property type="entry name" value="Put_A1-4-GlycosylTfrase_plant"/>
</dbReference>
<comment type="caution">
    <text evidence="3">The sequence shown here is derived from an EMBL/GenBank/DDBJ whole genome shotgun (WGS) entry which is preliminary data.</text>
</comment>
<reference evidence="3 4" key="1">
    <citation type="submission" date="2022-01" db="EMBL/GenBank/DDBJ databases">
        <authorList>
            <person name="Xiong W."/>
            <person name="Schranz E."/>
        </authorList>
    </citation>
    <scope>NUCLEOTIDE SEQUENCE [LARGE SCALE GENOMIC DNA]</scope>
</reference>
<dbReference type="InterPro" id="IPR007577">
    <property type="entry name" value="GlycoTrfase_DXD_sugar-bd_CS"/>
</dbReference>
<name>A0AAU9LN86_9ASTR</name>
<dbReference type="InterPro" id="IPR029044">
    <property type="entry name" value="Nucleotide-diphossugar_trans"/>
</dbReference>
<dbReference type="InterPro" id="IPR007652">
    <property type="entry name" value="A1-4-GlycosylTfrase_dom"/>
</dbReference>